<dbReference type="CDD" id="cd00093">
    <property type="entry name" value="HTH_XRE"/>
    <property type="match status" value="1"/>
</dbReference>
<evidence type="ECO:0000313" key="3">
    <source>
        <dbReference type="EMBL" id="XDQ15873.1"/>
    </source>
</evidence>
<dbReference type="RefSeq" id="WP_369275799.1">
    <property type="nucleotide sequence ID" value="NZ_CP163432.1"/>
</dbReference>
<organism evidence="3">
    <name type="scientific">Streptomyces sp. R11</name>
    <dbReference type="NCBI Taxonomy" id="3238625"/>
    <lineage>
        <taxon>Bacteria</taxon>
        <taxon>Bacillati</taxon>
        <taxon>Actinomycetota</taxon>
        <taxon>Actinomycetes</taxon>
        <taxon>Kitasatosporales</taxon>
        <taxon>Streptomycetaceae</taxon>
        <taxon>Streptomyces</taxon>
    </lineage>
</organism>
<name>A0AB39NEK1_9ACTN</name>
<proteinExistence type="predicted"/>
<dbReference type="AlphaFoldDB" id="A0AB39NEK1"/>
<sequence length="447" mass="47276">MREQLFEPLRSAGWPLHRISGILREAKITGSSVPTLSRIASGERLPSAEVLNALLDLVSEVAGRPVPSQARRQLLALRLQALAVADPKSYRLEILEQDAGRLRGKCEGQIDQYEDAAMPAEADDHDCALPSPVLTLRADTAAHVEDVAAAGVPLPAGLMEPEPESTSTVLGVLYEIHDVLGHTSRALHRALAEADGDPDAAPAPAPKPSTPYTPPPALPSFDRSGGERGDWLAPAIALVLVVVLLVVGYVYLVPFLKKQRGTAAQESPSAPITATETVTPTGGPGGGSTPRPGPTPTPDLDLGDDPDPSPERPTQEPSETDTTITITDPATEEETGPVLGGRTMNAEPRLDSADCSQPIVFTFSAAAQRPGTIEFAWHPDEQLIARGVQDRAGTMTFTTTNEQQDQFNVQLTGTQSGERVQGSMTVEVTSPEADRGTNSASIDITCI</sequence>
<feature type="compositionally biased region" description="Polar residues" evidence="1">
    <location>
        <begin position="262"/>
        <end position="278"/>
    </location>
</feature>
<keyword evidence="2" id="KW-0472">Membrane</keyword>
<reference evidence="3" key="1">
    <citation type="submission" date="2024-07" db="EMBL/GenBank/DDBJ databases">
        <authorList>
            <person name="Yu S.T."/>
        </authorList>
    </citation>
    <scope>NUCLEOTIDE SEQUENCE</scope>
    <source>
        <strain evidence="3">R11</strain>
    </source>
</reference>
<keyword evidence="2" id="KW-0812">Transmembrane</keyword>
<feature type="transmembrane region" description="Helical" evidence="2">
    <location>
        <begin position="231"/>
        <end position="252"/>
    </location>
</feature>
<protein>
    <submittedName>
        <fullName evidence="3">Helix-turn-helix domain-containing protein</fullName>
    </submittedName>
</protein>
<feature type="compositionally biased region" description="Low complexity" evidence="1">
    <location>
        <begin position="316"/>
        <end position="329"/>
    </location>
</feature>
<dbReference type="EMBL" id="CP163432">
    <property type="protein sequence ID" value="XDQ15873.1"/>
    <property type="molecule type" value="Genomic_DNA"/>
</dbReference>
<evidence type="ECO:0000256" key="2">
    <source>
        <dbReference type="SAM" id="Phobius"/>
    </source>
</evidence>
<gene>
    <name evidence="3" type="ORF">AB5J55_42880</name>
</gene>
<feature type="compositionally biased region" description="Pro residues" evidence="1">
    <location>
        <begin position="201"/>
        <end position="218"/>
    </location>
</feature>
<feature type="region of interest" description="Disordered" evidence="1">
    <location>
        <begin position="260"/>
        <end position="348"/>
    </location>
</feature>
<dbReference type="InterPro" id="IPR001387">
    <property type="entry name" value="Cro/C1-type_HTH"/>
</dbReference>
<evidence type="ECO:0000256" key="1">
    <source>
        <dbReference type="SAM" id="MobiDB-lite"/>
    </source>
</evidence>
<accession>A0AB39NEK1</accession>
<feature type="region of interest" description="Disordered" evidence="1">
    <location>
        <begin position="195"/>
        <end position="225"/>
    </location>
</feature>
<keyword evidence="2" id="KW-1133">Transmembrane helix</keyword>